<dbReference type="Proteomes" id="UP000325577">
    <property type="component" value="Linkage Group LG12"/>
</dbReference>
<accession>A0A5J5BI29</accession>
<evidence type="ECO:0000259" key="2">
    <source>
        <dbReference type="PROSITE" id="PS51806"/>
    </source>
</evidence>
<dbReference type="Pfam" id="PF14144">
    <property type="entry name" value="DOG1"/>
    <property type="match status" value="1"/>
</dbReference>
<feature type="compositionally biased region" description="Basic and acidic residues" evidence="1">
    <location>
        <begin position="24"/>
        <end position="36"/>
    </location>
</feature>
<dbReference type="InterPro" id="IPR053293">
    <property type="entry name" value="OCM_Kinase"/>
</dbReference>
<keyword evidence="4" id="KW-1185">Reference proteome</keyword>
<dbReference type="InterPro" id="IPR025422">
    <property type="entry name" value="TGA_domain"/>
</dbReference>
<dbReference type="GO" id="GO:0043565">
    <property type="term" value="F:sequence-specific DNA binding"/>
    <property type="evidence" value="ECO:0007669"/>
    <property type="project" value="InterPro"/>
</dbReference>
<name>A0A5J5BI29_9ASTE</name>
<protein>
    <recommendedName>
        <fullName evidence="2">DOG1 domain-containing protein</fullName>
    </recommendedName>
</protein>
<dbReference type="AlphaFoldDB" id="A0A5J5BI29"/>
<dbReference type="GO" id="GO:0006351">
    <property type="term" value="P:DNA-templated transcription"/>
    <property type="evidence" value="ECO:0007669"/>
    <property type="project" value="InterPro"/>
</dbReference>
<gene>
    <name evidence="3" type="ORF">F0562_023082</name>
</gene>
<dbReference type="PROSITE" id="PS51806">
    <property type="entry name" value="DOG1"/>
    <property type="match status" value="1"/>
</dbReference>
<sequence length="290" mass="32971">MRPERLLKYYEETDCEEETVENEGMTRKDTGEDKDGVDHIAEQFRCMSLHKRESIKRGEELSMEKHGVWRQEQKSRAAMLEKQLKAKWALEELIEEQLDRFHAHYNGAMVPTRLKDVAQLIMPKWAPAHEMAALAWLGDWRPSAILDLLRSLARSSSSLPSSLSDSAGIEQALSQLIHEVRIEEAVLDEEMAEIQATCILNLPFGPMRNLPKGPALACVHSEFRKIHRVITKAQNLRFKALELVVKKVLSQTDAAEFLVAFVGIQDSIHQFATHLKLRKGLVSMPIKSLG</sequence>
<evidence type="ECO:0000256" key="1">
    <source>
        <dbReference type="SAM" id="MobiDB-lite"/>
    </source>
</evidence>
<dbReference type="EMBL" id="CM018035">
    <property type="protein sequence ID" value="KAA8541930.1"/>
    <property type="molecule type" value="Genomic_DNA"/>
</dbReference>
<evidence type="ECO:0000313" key="3">
    <source>
        <dbReference type="EMBL" id="KAA8541930.1"/>
    </source>
</evidence>
<proteinExistence type="predicted"/>
<dbReference type="PANTHER" id="PTHR47209:SF4">
    <property type="entry name" value="SEED DORMANCY CONTROL PROTEIN"/>
    <property type="match status" value="1"/>
</dbReference>
<dbReference type="OrthoDB" id="1611096at2759"/>
<feature type="region of interest" description="Disordered" evidence="1">
    <location>
        <begin position="17"/>
        <end position="36"/>
    </location>
</feature>
<dbReference type="PANTHER" id="PTHR47209">
    <property type="entry name" value="OS06G0639500 PROTEIN"/>
    <property type="match status" value="1"/>
</dbReference>
<feature type="domain" description="DOG1" evidence="2">
    <location>
        <begin position="59"/>
        <end position="278"/>
    </location>
</feature>
<reference evidence="3 4" key="1">
    <citation type="submission" date="2019-09" db="EMBL/GenBank/DDBJ databases">
        <title>A chromosome-level genome assembly of the Chinese tupelo Nyssa sinensis.</title>
        <authorList>
            <person name="Yang X."/>
            <person name="Kang M."/>
            <person name="Yang Y."/>
            <person name="Xiong H."/>
            <person name="Wang M."/>
            <person name="Zhang Z."/>
            <person name="Wang Z."/>
            <person name="Wu H."/>
            <person name="Ma T."/>
            <person name="Liu J."/>
            <person name="Xi Z."/>
        </authorList>
    </citation>
    <scope>NUCLEOTIDE SEQUENCE [LARGE SCALE GENOMIC DNA]</scope>
    <source>
        <strain evidence="3">J267</strain>
        <tissue evidence="3">Leaf</tissue>
    </source>
</reference>
<evidence type="ECO:0000313" key="4">
    <source>
        <dbReference type="Proteomes" id="UP000325577"/>
    </source>
</evidence>
<organism evidence="3 4">
    <name type="scientific">Nyssa sinensis</name>
    <dbReference type="NCBI Taxonomy" id="561372"/>
    <lineage>
        <taxon>Eukaryota</taxon>
        <taxon>Viridiplantae</taxon>
        <taxon>Streptophyta</taxon>
        <taxon>Embryophyta</taxon>
        <taxon>Tracheophyta</taxon>
        <taxon>Spermatophyta</taxon>
        <taxon>Magnoliopsida</taxon>
        <taxon>eudicotyledons</taxon>
        <taxon>Gunneridae</taxon>
        <taxon>Pentapetalae</taxon>
        <taxon>asterids</taxon>
        <taxon>Cornales</taxon>
        <taxon>Nyssaceae</taxon>
        <taxon>Nyssa</taxon>
    </lineage>
</organism>